<organism evidence="2 3">
    <name type="scientific">Iningainema tapete BLCC-T55</name>
    <dbReference type="NCBI Taxonomy" id="2748662"/>
    <lineage>
        <taxon>Bacteria</taxon>
        <taxon>Bacillati</taxon>
        <taxon>Cyanobacteriota</taxon>
        <taxon>Cyanophyceae</taxon>
        <taxon>Nostocales</taxon>
        <taxon>Scytonemataceae</taxon>
        <taxon>Iningainema tapete</taxon>
    </lineage>
</organism>
<evidence type="ECO:0000313" key="2">
    <source>
        <dbReference type="EMBL" id="MBD2775939.1"/>
    </source>
</evidence>
<comment type="caution">
    <text evidence="2">The sequence shown here is derived from an EMBL/GenBank/DDBJ whole genome shotgun (WGS) entry which is preliminary data.</text>
</comment>
<reference evidence="2" key="1">
    <citation type="submission" date="2020-09" db="EMBL/GenBank/DDBJ databases">
        <title>Iningainema tapete sp. nov. (Scytonemataceae, Cyanobacteria) from greenhouses in central Florida (USA) produces two types of nodularin with biosynthetic potential for microcystin-LR and anabaenopeptins.</title>
        <authorList>
            <person name="Berthold D.E."/>
            <person name="Lefler F.W."/>
            <person name="Huang I.-S."/>
            <person name="Abdulla H."/>
            <person name="Zimba P.V."/>
            <person name="Laughinghouse H.D. IV."/>
        </authorList>
    </citation>
    <scope>NUCLEOTIDE SEQUENCE</scope>
    <source>
        <strain evidence="2">BLCCT55</strain>
    </source>
</reference>
<dbReference type="PANTHER" id="PTHR43685:SF3">
    <property type="entry name" value="SLR2126 PROTEIN"/>
    <property type="match status" value="1"/>
</dbReference>
<dbReference type="SUPFAM" id="SSF53448">
    <property type="entry name" value="Nucleotide-diphospho-sugar transferases"/>
    <property type="match status" value="1"/>
</dbReference>
<accession>A0A8J6XPU1</accession>
<dbReference type="Pfam" id="PF00535">
    <property type="entry name" value="Glycos_transf_2"/>
    <property type="match status" value="1"/>
</dbReference>
<dbReference type="InterPro" id="IPR001173">
    <property type="entry name" value="Glyco_trans_2-like"/>
</dbReference>
<evidence type="ECO:0000259" key="1">
    <source>
        <dbReference type="Pfam" id="PF00535"/>
    </source>
</evidence>
<dbReference type="PANTHER" id="PTHR43685">
    <property type="entry name" value="GLYCOSYLTRANSFERASE"/>
    <property type="match status" value="1"/>
</dbReference>
<dbReference type="EMBL" id="JACXAE010000086">
    <property type="protein sequence ID" value="MBD2775939.1"/>
    <property type="molecule type" value="Genomic_DNA"/>
</dbReference>
<dbReference type="RefSeq" id="WP_190835002.1">
    <property type="nucleotide sequence ID" value="NZ_CAWPPI010000086.1"/>
</dbReference>
<gene>
    <name evidence="2" type="ORF">ICL16_28750</name>
</gene>
<dbReference type="AlphaFoldDB" id="A0A8J6XPU1"/>
<sequence length="322" mass="36696">MLISVIIPTYNRLDVLLQALKSLQEQTLENFELLVIDNAAAHKIESAVTKFNQTAKVRVKYIPEPQLGLHNARHTGAKNAQGDVLVFTDDDATFDPGWLQAYAQAFTAHPQMVAAGGPVRPVWEASPPQWLLDYMGDSKMFTILSLMEPYAEFRLDAQGFFFGVNMAIRCDVLFKVGGFNPESFGDIWLGDGESGLNRKLWDNNLLIGYIPDAIAYHHVPPSRMTVDYFCRRMANEGACDMYSHYHNNGIPNQLRLLMHLVQITLKNKFWLKSLVIGKRNDPTALNIKLHATRTQSQIKYILRLIFDKDFQKLVLEQDWLLK</sequence>
<name>A0A8J6XPU1_9CYAN</name>
<dbReference type="Proteomes" id="UP000629098">
    <property type="component" value="Unassembled WGS sequence"/>
</dbReference>
<dbReference type="InterPro" id="IPR050834">
    <property type="entry name" value="Glycosyltransf_2"/>
</dbReference>
<proteinExistence type="predicted"/>
<feature type="domain" description="Glycosyltransferase 2-like" evidence="1">
    <location>
        <begin position="4"/>
        <end position="141"/>
    </location>
</feature>
<dbReference type="InterPro" id="IPR029044">
    <property type="entry name" value="Nucleotide-diphossugar_trans"/>
</dbReference>
<evidence type="ECO:0000313" key="3">
    <source>
        <dbReference type="Proteomes" id="UP000629098"/>
    </source>
</evidence>
<keyword evidence="3" id="KW-1185">Reference proteome</keyword>
<dbReference type="Gene3D" id="3.90.550.10">
    <property type="entry name" value="Spore Coat Polysaccharide Biosynthesis Protein SpsA, Chain A"/>
    <property type="match status" value="1"/>
</dbReference>
<dbReference type="CDD" id="cd00761">
    <property type="entry name" value="Glyco_tranf_GTA_type"/>
    <property type="match status" value="1"/>
</dbReference>
<protein>
    <submittedName>
        <fullName evidence="2">Glycosyltransferase family 2 protein</fullName>
    </submittedName>
</protein>